<evidence type="ECO:0000313" key="1">
    <source>
        <dbReference type="EMBL" id="QLO13788.1"/>
    </source>
</evidence>
<sequence length="61" mass="7030">MVKFTSEDIAQRTAEAEYKKAVADITGVKKYKDEAVLDMCFIKVMTKIVNDQRVNISEFLR</sequence>
<proteinExistence type="predicted"/>
<gene>
    <name evidence="1" type="ORF">HV183_10285</name>
</gene>
<evidence type="ECO:0000313" key="2">
    <source>
        <dbReference type="Proteomes" id="UP000510650"/>
    </source>
</evidence>
<protein>
    <submittedName>
        <fullName evidence="1">Uncharacterized protein</fullName>
    </submittedName>
</protein>
<name>A0AAE7GSZ1_CITFR</name>
<dbReference type="EMBL" id="CP055538">
    <property type="protein sequence ID" value="QLO13788.1"/>
    <property type="molecule type" value="Genomic_DNA"/>
</dbReference>
<dbReference type="Proteomes" id="UP000510650">
    <property type="component" value="Chromosome"/>
</dbReference>
<organism evidence="1 2">
    <name type="scientific">Citrobacter freundii</name>
    <dbReference type="NCBI Taxonomy" id="546"/>
    <lineage>
        <taxon>Bacteria</taxon>
        <taxon>Pseudomonadati</taxon>
        <taxon>Pseudomonadota</taxon>
        <taxon>Gammaproteobacteria</taxon>
        <taxon>Enterobacterales</taxon>
        <taxon>Enterobacteriaceae</taxon>
        <taxon>Citrobacter</taxon>
        <taxon>Citrobacter freundii complex</taxon>
    </lineage>
</organism>
<reference evidence="2" key="1">
    <citation type="submission" date="2020-06" db="EMBL/GenBank/DDBJ databases">
        <title>REHAB project genomes.</title>
        <authorList>
            <person name="Shaw L.P."/>
        </authorList>
    </citation>
    <scope>NUCLEOTIDE SEQUENCE [LARGE SCALE GENOMIC DNA]</scope>
    <source>
        <strain evidence="2">RHBSTW-00398</strain>
    </source>
</reference>
<dbReference type="RefSeq" id="WP_137379917.1">
    <property type="nucleotide sequence ID" value="NZ_CP055538.1"/>
</dbReference>
<accession>A0AAE7GSZ1</accession>
<dbReference type="AlphaFoldDB" id="A0AAE7GSZ1"/>